<keyword evidence="1" id="KW-0732">Signal</keyword>
<protein>
    <submittedName>
        <fullName evidence="2">Uncharacterized protein</fullName>
    </submittedName>
</protein>
<evidence type="ECO:0000256" key="1">
    <source>
        <dbReference type="SAM" id="SignalP"/>
    </source>
</evidence>
<sequence length="188" mass="19549">MLKKIILSTAVFTLSATSQAGLLDLATGIMGAQNGAIMDQAEARMHQSRAAANAAIARADAGYASNYNQASNMNNGVYSTSYLKTLDCTDLAVEKKSFERTLNAAQQSADQANVQANNGISKFAGLAGSALSAFSSQSNTASKMSQIASSFSGKDSQQTAASSQQAVEVAQANLDNIAIYETAKKCKI</sequence>
<keyword evidence="3" id="KW-1185">Reference proteome</keyword>
<gene>
    <name evidence="2" type="ORF">G8D99_02525</name>
</gene>
<dbReference type="AlphaFoldDB" id="A0A6G8S1Z7"/>
<accession>A0A6G8S1Z7</accession>
<organism evidence="2 3">
    <name type="scientific">Acinetobacter lanii</name>
    <dbReference type="NCBI Taxonomy" id="2715163"/>
    <lineage>
        <taxon>Bacteria</taxon>
        <taxon>Pseudomonadati</taxon>
        <taxon>Pseudomonadota</taxon>
        <taxon>Gammaproteobacteria</taxon>
        <taxon>Moraxellales</taxon>
        <taxon>Moraxellaceae</taxon>
        <taxon>Acinetobacter</taxon>
    </lineage>
</organism>
<dbReference type="Proteomes" id="UP000501939">
    <property type="component" value="Chromosome"/>
</dbReference>
<dbReference type="EMBL" id="CP049916">
    <property type="protein sequence ID" value="QIO08003.1"/>
    <property type="molecule type" value="Genomic_DNA"/>
</dbReference>
<reference evidence="2 3" key="1">
    <citation type="submission" date="2020-03" db="EMBL/GenBank/DDBJ databases">
        <authorList>
            <person name="Zhu W."/>
        </authorList>
    </citation>
    <scope>NUCLEOTIDE SEQUENCE [LARGE SCALE GENOMIC DNA]</scope>
    <source>
        <strain evidence="2 3">185</strain>
    </source>
</reference>
<proteinExistence type="predicted"/>
<evidence type="ECO:0000313" key="2">
    <source>
        <dbReference type="EMBL" id="QIO08003.1"/>
    </source>
</evidence>
<feature type="chain" id="PRO_5026010458" evidence="1">
    <location>
        <begin position="21"/>
        <end position="188"/>
    </location>
</feature>
<dbReference type="RefSeq" id="WP_166322291.1">
    <property type="nucleotide sequence ID" value="NZ_CP049916.1"/>
</dbReference>
<evidence type="ECO:0000313" key="3">
    <source>
        <dbReference type="Proteomes" id="UP000501939"/>
    </source>
</evidence>
<dbReference type="KEGG" id="alj:G8D99_02525"/>
<feature type="signal peptide" evidence="1">
    <location>
        <begin position="1"/>
        <end position="20"/>
    </location>
</feature>
<name>A0A6G8S1Z7_9GAMM</name>